<evidence type="ECO:0000256" key="2">
    <source>
        <dbReference type="SAM" id="Phobius"/>
    </source>
</evidence>
<evidence type="ECO:0000313" key="4">
    <source>
        <dbReference type="Proteomes" id="UP000324222"/>
    </source>
</evidence>
<name>A0A5B7DXJ8_PORTR</name>
<keyword evidence="2" id="KW-1133">Transmembrane helix</keyword>
<dbReference type="Proteomes" id="UP000324222">
    <property type="component" value="Unassembled WGS sequence"/>
</dbReference>
<gene>
    <name evidence="3" type="ORF">E2C01_018942</name>
</gene>
<organism evidence="3 4">
    <name type="scientific">Portunus trituberculatus</name>
    <name type="common">Swimming crab</name>
    <name type="synonym">Neptunus trituberculatus</name>
    <dbReference type="NCBI Taxonomy" id="210409"/>
    <lineage>
        <taxon>Eukaryota</taxon>
        <taxon>Metazoa</taxon>
        <taxon>Ecdysozoa</taxon>
        <taxon>Arthropoda</taxon>
        <taxon>Crustacea</taxon>
        <taxon>Multicrustacea</taxon>
        <taxon>Malacostraca</taxon>
        <taxon>Eumalacostraca</taxon>
        <taxon>Eucarida</taxon>
        <taxon>Decapoda</taxon>
        <taxon>Pleocyemata</taxon>
        <taxon>Brachyura</taxon>
        <taxon>Eubrachyura</taxon>
        <taxon>Portunoidea</taxon>
        <taxon>Portunidae</taxon>
        <taxon>Portuninae</taxon>
        <taxon>Portunus</taxon>
    </lineage>
</organism>
<feature type="compositionally biased region" description="Basic residues" evidence="1">
    <location>
        <begin position="521"/>
        <end position="533"/>
    </location>
</feature>
<keyword evidence="2" id="KW-0812">Transmembrane</keyword>
<comment type="caution">
    <text evidence="3">The sequence shown here is derived from an EMBL/GenBank/DDBJ whole genome shotgun (WGS) entry which is preliminary data.</text>
</comment>
<dbReference type="AlphaFoldDB" id="A0A5B7DXJ8"/>
<evidence type="ECO:0008006" key="5">
    <source>
        <dbReference type="Google" id="ProtNLM"/>
    </source>
</evidence>
<dbReference type="PANTHER" id="PTHR39959:SF2">
    <property type="entry name" value="RE44287P"/>
    <property type="match status" value="1"/>
</dbReference>
<sequence>MDTGTTSSFMAVLSLPQGYNAIPVFEDRPNVDPTINTACRMIPTQLTNDMFQLIVSDLERCGVSKCRQPTGETWLCLQLRFPLVNGLKLPEDEIIHIRCRPQDKTSQETHVLRVATAKYAAKDSITGLSSASVFEGGQQEFECEIGLFRKLPGTQLYASIVTPEVELDLGEEVQLRSIVRAGDGWQYSRITTIIIQKVGPPRSRSILNAADLVFADGCRNPTYKVIAKQHPKRDPRNPLINNFNFRMFMFQDMQPGDTLMITANVIGCVDAQDCAPVNCGGVGETDFLGFGRRKRAVSHTFTTVVPVTLGGSAPSGPPYPPPVTSLSSSISPSPSTPHSTSHRRQDNTTKWERNLSVRVKIPEDEVQQESLEERECRLYLFITLGVSAAFCIFSMVFVSVTLLRSRTKNVSQPSPVAVVTQSPPPPPQQHYMTPVCPSSTRPVLPEDAMSNLSNRSASSLHDFPVPVPPTIRQRKRQVNTELLSIFNNDHHQFPCGSYFPGMLNYYGYVVVPRRPSDCKVREKKSRVNKRDRRRYQMSEAERHTEDTGSHFSGIDGASRISSTHGGHKAVIRVSGTSSELVNSRSSFSPKPLPRSRVHTNDENIYSEITQGAMPTLV</sequence>
<feature type="region of interest" description="Disordered" evidence="1">
    <location>
        <begin position="310"/>
        <end position="351"/>
    </location>
</feature>
<protein>
    <recommendedName>
        <fullName evidence="5">ZP domain-containing protein</fullName>
    </recommendedName>
</protein>
<accession>A0A5B7DXJ8</accession>
<feature type="compositionally biased region" description="Low complexity" evidence="1">
    <location>
        <begin position="324"/>
        <end position="339"/>
    </location>
</feature>
<feature type="transmembrane region" description="Helical" evidence="2">
    <location>
        <begin position="378"/>
        <end position="403"/>
    </location>
</feature>
<dbReference type="OrthoDB" id="6757328at2759"/>
<dbReference type="PANTHER" id="PTHR39959">
    <property type="entry name" value="RE44287P-RELATED"/>
    <property type="match status" value="1"/>
</dbReference>
<dbReference type="EMBL" id="VSRR010001514">
    <property type="protein sequence ID" value="MPC25819.1"/>
    <property type="molecule type" value="Genomic_DNA"/>
</dbReference>
<proteinExistence type="predicted"/>
<evidence type="ECO:0000313" key="3">
    <source>
        <dbReference type="EMBL" id="MPC25819.1"/>
    </source>
</evidence>
<keyword evidence="4" id="KW-1185">Reference proteome</keyword>
<reference evidence="3 4" key="1">
    <citation type="submission" date="2019-05" db="EMBL/GenBank/DDBJ databases">
        <title>Another draft genome of Portunus trituberculatus and its Hox gene families provides insights of decapod evolution.</title>
        <authorList>
            <person name="Jeong J.-H."/>
            <person name="Song I."/>
            <person name="Kim S."/>
            <person name="Choi T."/>
            <person name="Kim D."/>
            <person name="Ryu S."/>
            <person name="Kim W."/>
        </authorList>
    </citation>
    <scope>NUCLEOTIDE SEQUENCE [LARGE SCALE GENOMIC DNA]</scope>
    <source>
        <tissue evidence="3">Muscle</tissue>
    </source>
</reference>
<feature type="compositionally biased region" description="Basic and acidic residues" evidence="1">
    <location>
        <begin position="534"/>
        <end position="548"/>
    </location>
</feature>
<keyword evidence="2" id="KW-0472">Membrane</keyword>
<feature type="region of interest" description="Disordered" evidence="1">
    <location>
        <begin position="520"/>
        <end position="567"/>
    </location>
</feature>
<feature type="region of interest" description="Disordered" evidence="1">
    <location>
        <begin position="580"/>
        <end position="600"/>
    </location>
</feature>
<evidence type="ECO:0000256" key="1">
    <source>
        <dbReference type="SAM" id="MobiDB-lite"/>
    </source>
</evidence>